<evidence type="ECO:0000256" key="1">
    <source>
        <dbReference type="SAM" id="MobiDB-lite"/>
    </source>
</evidence>
<protein>
    <recommendedName>
        <fullName evidence="2">BZIP domain-containing protein</fullName>
    </recommendedName>
</protein>
<dbReference type="EMBL" id="KL648661">
    <property type="protein sequence ID" value="KEY66351.1"/>
    <property type="molecule type" value="Genomic_DNA"/>
</dbReference>
<dbReference type="Proteomes" id="UP000028045">
    <property type="component" value="Unassembled WGS sequence"/>
</dbReference>
<feature type="region of interest" description="Disordered" evidence="1">
    <location>
        <begin position="68"/>
        <end position="135"/>
    </location>
</feature>
<sequence>MSFADETWPSPAKPHTMQPMRSTTTLRQEDDWTRVKDPKEKKRIQNRVAQRTYRHRMKARLGELQARLDSHEGRKNQHINSQTSQTSTDSNGNITVATSPVNSAQSTSSRSSISIPAPHSYGRNLTPPQVGEESPSPIAMDAKPVLNHMPLLQQNVYEQSAADADVSIFSDPTRFLHSPPQSQSSPQAHGLLSPPIQPGCDQSGKVPQDLMLDYLRFQTQLVNRLNTVQPDTTFSGLYAHSDASLTNSMSHTEQPTGAPNNFTPATSVTGLEFPFEAGGVDVWKTKPLDSSSLGQPMHHDASSTDMVFTASMPGTGVSNMSTGHETTPQLATHQEKTLDQRFERIMEQVEAAGFENFDALVTTYYKDKFDDVSPLANEQRLSRNRRLPKVVSEIFEAASSWSPWERNGFHEELLKSAESMLTSEGASARGNLMAKMGPIVNAQEALGTQSTAEALLSMKHLVQNEVSLVPCYSPILRP</sequence>
<dbReference type="InterPro" id="IPR046347">
    <property type="entry name" value="bZIP_sf"/>
</dbReference>
<evidence type="ECO:0000313" key="4">
    <source>
        <dbReference type="Proteomes" id="UP000028045"/>
    </source>
</evidence>
<feature type="domain" description="BZIP" evidence="2">
    <location>
        <begin position="41"/>
        <end position="56"/>
    </location>
</feature>
<dbReference type="CDD" id="cd14688">
    <property type="entry name" value="bZIP_YAP"/>
    <property type="match status" value="1"/>
</dbReference>
<feature type="compositionally biased region" description="Low complexity" evidence="1">
    <location>
        <begin position="178"/>
        <end position="187"/>
    </location>
</feature>
<dbReference type="PROSITE" id="PS00036">
    <property type="entry name" value="BZIP_BASIC"/>
    <property type="match status" value="1"/>
</dbReference>
<dbReference type="PANTHER" id="PTHR39607">
    <property type="entry name" value="XANTHOCILLIN BIOSYNTHESIS CLUSTER TRANSCRIPTION FACTOR XANC-RELATED"/>
    <property type="match status" value="1"/>
</dbReference>
<dbReference type="OrthoDB" id="194358at2759"/>
<proteinExistence type="predicted"/>
<dbReference type="PANTHER" id="PTHR39607:SF1">
    <property type="entry name" value="B-ZIP TRANSCRIPTION FACTOR (EUROFUNG)"/>
    <property type="match status" value="1"/>
</dbReference>
<evidence type="ECO:0000259" key="2">
    <source>
        <dbReference type="PROSITE" id="PS00036"/>
    </source>
</evidence>
<feature type="region of interest" description="Disordered" evidence="1">
    <location>
        <begin position="1"/>
        <end position="55"/>
    </location>
</feature>
<reference evidence="3 4" key="1">
    <citation type="journal article" date="2014" name="BMC Genomics">
        <title>Comparative genome sequencing reveals chemotype-specific gene clusters in the toxigenic black mold Stachybotrys.</title>
        <authorList>
            <person name="Semeiks J."/>
            <person name="Borek D."/>
            <person name="Otwinowski Z."/>
            <person name="Grishin N.V."/>
        </authorList>
    </citation>
    <scope>NUCLEOTIDE SEQUENCE [LARGE SCALE GENOMIC DNA]</scope>
    <source>
        <strain evidence="4">CBS 109288 / IBT 7711</strain>
    </source>
</reference>
<gene>
    <name evidence="3" type="ORF">S7711_02810</name>
</gene>
<dbReference type="HOGENOM" id="CLU_030448_0_0_1"/>
<keyword evidence="4" id="KW-1185">Reference proteome</keyword>
<dbReference type="Gene3D" id="1.20.5.170">
    <property type="match status" value="1"/>
</dbReference>
<dbReference type="AlphaFoldDB" id="A0A084AM22"/>
<dbReference type="InterPro" id="IPR004827">
    <property type="entry name" value="bZIP"/>
</dbReference>
<dbReference type="SUPFAM" id="SSF57959">
    <property type="entry name" value="Leucine zipper domain"/>
    <property type="match status" value="1"/>
</dbReference>
<feature type="region of interest" description="Disordered" evidence="1">
    <location>
        <begin position="172"/>
        <end position="204"/>
    </location>
</feature>
<feature type="compositionally biased region" description="Low complexity" evidence="1">
    <location>
        <begin position="103"/>
        <end position="120"/>
    </location>
</feature>
<dbReference type="InterPro" id="IPR052635">
    <property type="entry name" value="Sec_Metab_Biosynth_Reg"/>
</dbReference>
<evidence type="ECO:0000313" key="3">
    <source>
        <dbReference type="EMBL" id="KEY66351.1"/>
    </source>
</evidence>
<accession>A0A084AM22</accession>
<dbReference type="GO" id="GO:0003700">
    <property type="term" value="F:DNA-binding transcription factor activity"/>
    <property type="evidence" value="ECO:0007669"/>
    <property type="project" value="InterPro"/>
</dbReference>
<organism evidence="3 4">
    <name type="scientific">Stachybotrys chartarum (strain CBS 109288 / IBT 7711)</name>
    <name type="common">Toxic black mold</name>
    <name type="synonym">Stilbospora chartarum</name>
    <dbReference type="NCBI Taxonomy" id="1280523"/>
    <lineage>
        <taxon>Eukaryota</taxon>
        <taxon>Fungi</taxon>
        <taxon>Dikarya</taxon>
        <taxon>Ascomycota</taxon>
        <taxon>Pezizomycotina</taxon>
        <taxon>Sordariomycetes</taxon>
        <taxon>Hypocreomycetidae</taxon>
        <taxon>Hypocreales</taxon>
        <taxon>Stachybotryaceae</taxon>
        <taxon>Stachybotrys</taxon>
    </lineage>
</organism>
<feature type="compositionally biased region" description="Polar residues" evidence="1">
    <location>
        <begin position="89"/>
        <end position="102"/>
    </location>
</feature>
<name>A0A084AM22_STACB</name>
<feature type="compositionally biased region" description="Basic and acidic residues" evidence="1">
    <location>
        <begin position="27"/>
        <end position="40"/>
    </location>
</feature>